<protein>
    <submittedName>
        <fullName evidence="7">MFS general substrate transporter</fullName>
    </submittedName>
</protein>
<dbReference type="GO" id="GO:0005886">
    <property type="term" value="C:plasma membrane"/>
    <property type="evidence" value="ECO:0007669"/>
    <property type="project" value="TreeGrafter"/>
</dbReference>
<dbReference type="Pfam" id="PF07690">
    <property type="entry name" value="MFS_1"/>
    <property type="match status" value="1"/>
</dbReference>
<keyword evidence="3 5" id="KW-1133">Transmembrane helix</keyword>
<feature type="transmembrane region" description="Helical" evidence="5">
    <location>
        <begin position="36"/>
        <end position="58"/>
    </location>
</feature>
<sequence length="471" mass="50879">MIASEETPLIITEEDPAQREDDALYNRFSRRRKRTILALVSWSGLLPFFVTGSFVPTIPQIAKEFNSTGSVIALSVSFAVLTLALGNLFWARYSSFYGRRPIFLYSLPILCLASLGAAFARSVPELIVWRVLQAFGASAGMSVGAGVIGDIYKLEERGTAMGVFFAACCLGPALAPLCGGLAAHYASWRAMQYALFVSTIIAFLFIYPFIPETIYPGAKGIEKYLRDKGTGEEQWRWVSLNPLSSLTFLRSPNVAAVTLACAFTLLTDYVLLTPISYTIGKHYNITNEALIGACFLPAGLGNIVGSPLAGAISDRIVIKYRELRNGEHVPEDRLRAAIPGILVFAPLSVLVSGIVTEYVPGTLGIVINLGCLFVNGVGIDMVFSPCSAYFIDLAHTKGAEVMAASMTVRAAILAGGTACFFPLIDSIGVAWTNAIFALTAWVGFGLLWCTIQYGGRMRAWVDVAPADNRDE</sequence>
<name>A0A5C3N1W4_9AGAM</name>
<feature type="transmembrane region" description="Helical" evidence="5">
    <location>
        <begin position="70"/>
        <end position="90"/>
    </location>
</feature>
<dbReference type="AlphaFoldDB" id="A0A5C3N1W4"/>
<feature type="domain" description="Major facilitator superfamily (MFS) profile" evidence="6">
    <location>
        <begin position="36"/>
        <end position="471"/>
    </location>
</feature>
<feature type="transmembrane region" description="Helical" evidence="5">
    <location>
        <begin position="334"/>
        <end position="355"/>
    </location>
</feature>
<dbReference type="STRING" id="5364.A0A5C3N1W4"/>
<reference evidence="7 8" key="1">
    <citation type="journal article" date="2019" name="Nat. Ecol. Evol.">
        <title>Megaphylogeny resolves global patterns of mushroom evolution.</title>
        <authorList>
            <person name="Varga T."/>
            <person name="Krizsan K."/>
            <person name="Foldi C."/>
            <person name="Dima B."/>
            <person name="Sanchez-Garcia M."/>
            <person name="Sanchez-Ramirez S."/>
            <person name="Szollosi G.J."/>
            <person name="Szarkandi J.G."/>
            <person name="Papp V."/>
            <person name="Albert L."/>
            <person name="Andreopoulos W."/>
            <person name="Angelini C."/>
            <person name="Antonin V."/>
            <person name="Barry K.W."/>
            <person name="Bougher N.L."/>
            <person name="Buchanan P."/>
            <person name="Buyck B."/>
            <person name="Bense V."/>
            <person name="Catcheside P."/>
            <person name="Chovatia M."/>
            <person name="Cooper J."/>
            <person name="Damon W."/>
            <person name="Desjardin D."/>
            <person name="Finy P."/>
            <person name="Geml J."/>
            <person name="Haridas S."/>
            <person name="Hughes K."/>
            <person name="Justo A."/>
            <person name="Karasinski D."/>
            <person name="Kautmanova I."/>
            <person name="Kiss B."/>
            <person name="Kocsube S."/>
            <person name="Kotiranta H."/>
            <person name="LaButti K.M."/>
            <person name="Lechner B.E."/>
            <person name="Liimatainen K."/>
            <person name="Lipzen A."/>
            <person name="Lukacs Z."/>
            <person name="Mihaltcheva S."/>
            <person name="Morgado L.N."/>
            <person name="Niskanen T."/>
            <person name="Noordeloos M.E."/>
            <person name="Ohm R.A."/>
            <person name="Ortiz-Santana B."/>
            <person name="Ovrebo C."/>
            <person name="Racz N."/>
            <person name="Riley R."/>
            <person name="Savchenko A."/>
            <person name="Shiryaev A."/>
            <person name="Soop K."/>
            <person name="Spirin V."/>
            <person name="Szebenyi C."/>
            <person name="Tomsovsky M."/>
            <person name="Tulloss R.E."/>
            <person name="Uehling J."/>
            <person name="Grigoriev I.V."/>
            <person name="Vagvolgyi C."/>
            <person name="Papp T."/>
            <person name="Martin F.M."/>
            <person name="Miettinen O."/>
            <person name="Hibbett D.S."/>
            <person name="Nagy L.G."/>
        </authorList>
    </citation>
    <scope>NUCLEOTIDE SEQUENCE [LARGE SCALE GENOMIC DNA]</scope>
    <source>
        <strain evidence="7 8">OMC1185</strain>
    </source>
</reference>
<keyword evidence="4 5" id="KW-0472">Membrane</keyword>
<dbReference type="GO" id="GO:0022857">
    <property type="term" value="F:transmembrane transporter activity"/>
    <property type="evidence" value="ECO:0007669"/>
    <property type="project" value="InterPro"/>
</dbReference>
<evidence type="ECO:0000259" key="6">
    <source>
        <dbReference type="PROSITE" id="PS50850"/>
    </source>
</evidence>
<feature type="transmembrane region" description="Helical" evidence="5">
    <location>
        <begin position="160"/>
        <end position="185"/>
    </location>
</feature>
<dbReference type="SUPFAM" id="SSF103473">
    <property type="entry name" value="MFS general substrate transporter"/>
    <property type="match status" value="1"/>
</dbReference>
<feature type="transmembrane region" description="Helical" evidence="5">
    <location>
        <begin position="102"/>
        <end position="120"/>
    </location>
</feature>
<feature type="transmembrane region" description="Helical" evidence="5">
    <location>
        <begin position="367"/>
        <end position="391"/>
    </location>
</feature>
<dbReference type="PANTHER" id="PTHR23502">
    <property type="entry name" value="MAJOR FACILITATOR SUPERFAMILY"/>
    <property type="match status" value="1"/>
</dbReference>
<evidence type="ECO:0000256" key="4">
    <source>
        <dbReference type="ARBA" id="ARBA00023136"/>
    </source>
</evidence>
<feature type="transmembrane region" description="Helical" evidence="5">
    <location>
        <begin position="403"/>
        <end position="424"/>
    </location>
</feature>
<evidence type="ECO:0000256" key="2">
    <source>
        <dbReference type="ARBA" id="ARBA00022692"/>
    </source>
</evidence>
<feature type="transmembrane region" description="Helical" evidence="5">
    <location>
        <begin position="430"/>
        <end position="451"/>
    </location>
</feature>
<feature type="transmembrane region" description="Helical" evidence="5">
    <location>
        <begin position="254"/>
        <end position="277"/>
    </location>
</feature>
<gene>
    <name evidence="7" type="ORF">OE88DRAFT_1631761</name>
</gene>
<keyword evidence="8" id="KW-1185">Reference proteome</keyword>
<dbReference type="PANTHER" id="PTHR23502:SF64">
    <property type="entry name" value="TRANSPORTER, PUTATIVE (AFU_ORTHOLOGUE AFUA_3G11760)-RELATED"/>
    <property type="match status" value="1"/>
</dbReference>
<evidence type="ECO:0000256" key="1">
    <source>
        <dbReference type="ARBA" id="ARBA00004141"/>
    </source>
</evidence>
<dbReference type="Gene3D" id="1.20.1250.20">
    <property type="entry name" value="MFS general substrate transporter like domains"/>
    <property type="match status" value="1"/>
</dbReference>
<feature type="transmembrane region" description="Helical" evidence="5">
    <location>
        <begin position="289"/>
        <end position="313"/>
    </location>
</feature>
<dbReference type="OrthoDB" id="3066029at2759"/>
<feature type="transmembrane region" description="Helical" evidence="5">
    <location>
        <begin position="191"/>
        <end position="210"/>
    </location>
</feature>
<evidence type="ECO:0000313" key="8">
    <source>
        <dbReference type="Proteomes" id="UP000305948"/>
    </source>
</evidence>
<dbReference type="PROSITE" id="PS50850">
    <property type="entry name" value="MFS"/>
    <property type="match status" value="1"/>
</dbReference>
<dbReference type="InterPro" id="IPR011701">
    <property type="entry name" value="MFS"/>
</dbReference>
<keyword evidence="2 5" id="KW-0812">Transmembrane</keyword>
<evidence type="ECO:0000256" key="3">
    <source>
        <dbReference type="ARBA" id="ARBA00022989"/>
    </source>
</evidence>
<comment type="subcellular location">
    <subcellularLocation>
        <location evidence="1">Membrane</location>
        <topology evidence="1">Multi-pass membrane protein</topology>
    </subcellularLocation>
</comment>
<accession>A0A5C3N1W4</accession>
<evidence type="ECO:0000313" key="7">
    <source>
        <dbReference type="EMBL" id="TFK50048.1"/>
    </source>
</evidence>
<dbReference type="InterPro" id="IPR036259">
    <property type="entry name" value="MFS_trans_sf"/>
</dbReference>
<proteinExistence type="predicted"/>
<feature type="transmembrane region" description="Helical" evidence="5">
    <location>
        <begin position="126"/>
        <end position="148"/>
    </location>
</feature>
<evidence type="ECO:0000256" key="5">
    <source>
        <dbReference type="SAM" id="Phobius"/>
    </source>
</evidence>
<dbReference type="Proteomes" id="UP000305948">
    <property type="component" value="Unassembled WGS sequence"/>
</dbReference>
<organism evidence="7 8">
    <name type="scientific">Heliocybe sulcata</name>
    <dbReference type="NCBI Taxonomy" id="5364"/>
    <lineage>
        <taxon>Eukaryota</taxon>
        <taxon>Fungi</taxon>
        <taxon>Dikarya</taxon>
        <taxon>Basidiomycota</taxon>
        <taxon>Agaricomycotina</taxon>
        <taxon>Agaricomycetes</taxon>
        <taxon>Gloeophyllales</taxon>
        <taxon>Gloeophyllaceae</taxon>
        <taxon>Heliocybe</taxon>
    </lineage>
</organism>
<dbReference type="EMBL" id="ML213514">
    <property type="protein sequence ID" value="TFK50048.1"/>
    <property type="molecule type" value="Genomic_DNA"/>
</dbReference>
<dbReference type="InterPro" id="IPR020846">
    <property type="entry name" value="MFS_dom"/>
</dbReference>